<feature type="compositionally biased region" description="Acidic residues" evidence="4">
    <location>
        <begin position="618"/>
        <end position="633"/>
    </location>
</feature>
<reference evidence="5" key="1">
    <citation type="submission" date="2016-05" db="EMBL/GenBank/DDBJ databases">
        <authorList>
            <person name="Lavstsen T."/>
            <person name="Jespersen J.S."/>
        </authorList>
    </citation>
    <scope>NUCLEOTIDE SEQUENCE</scope>
    <source>
        <tissue evidence="5">Brain</tissue>
    </source>
</reference>
<dbReference type="InterPro" id="IPR037231">
    <property type="entry name" value="NAP-like_sf"/>
</dbReference>
<dbReference type="InterPro" id="IPR002164">
    <property type="entry name" value="NAP_family"/>
</dbReference>
<feature type="compositionally biased region" description="Basic and acidic residues" evidence="4">
    <location>
        <begin position="553"/>
        <end position="565"/>
    </location>
</feature>
<dbReference type="GO" id="GO:0006334">
    <property type="term" value="P:nucleosome assembly"/>
    <property type="evidence" value="ECO:0007669"/>
    <property type="project" value="InterPro"/>
</dbReference>
<feature type="compositionally biased region" description="Basic residues" evidence="4">
    <location>
        <begin position="173"/>
        <end position="184"/>
    </location>
</feature>
<feature type="region of interest" description="Disordered" evidence="4">
    <location>
        <begin position="65"/>
        <end position="140"/>
    </location>
</feature>
<feature type="region of interest" description="Disordered" evidence="4">
    <location>
        <begin position="610"/>
        <end position="637"/>
    </location>
</feature>
<feature type="compositionally biased region" description="Basic and acidic residues" evidence="4">
    <location>
        <begin position="769"/>
        <end position="787"/>
    </location>
</feature>
<evidence type="ECO:0000256" key="4">
    <source>
        <dbReference type="SAM" id="MobiDB-lite"/>
    </source>
</evidence>
<feature type="compositionally biased region" description="Acidic residues" evidence="4">
    <location>
        <begin position="531"/>
        <end position="546"/>
    </location>
</feature>
<dbReference type="PANTHER" id="PTHR11875">
    <property type="entry name" value="TESTIS-SPECIFIC Y-ENCODED PROTEIN"/>
    <property type="match status" value="1"/>
</dbReference>
<feature type="compositionally biased region" description="Acidic residues" evidence="4">
    <location>
        <begin position="512"/>
        <end position="524"/>
    </location>
</feature>
<dbReference type="GO" id="GO:0005634">
    <property type="term" value="C:nucleus"/>
    <property type="evidence" value="ECO:0007669"/>
    <property type="project" value="InterPro"/>
</dbReference>
<gene>
    <name evidence="5" type="primary">TSPYL1</name>
</gene>
<protein>
    <submittedName>
        <fullName evidence="5">TSPY-like 1</fullName>
    </submittedName>
</protein>
<organism evidence="5">
    <name type="scientific">Nothobranchius kadleci</name>
    <name type="common">African annual killifish</name>
    <dbReference type="NCBI Taxonomy" id="1051664"/>
    <lineage>
        <taxon>Eukaryota</taxon>
        <taxon>Metazoa</taxon>
        <taxon>Chordata</taxon>
        <taxon>Craniata</taxon>
        <taxon>Vertebrata</taxon>
        <taxon>Euteleostomi</taxon>
        <taxon>Actinopterygii</taxon>
        <taxon>Neopterygii</taxon>
        <taxon>Teleostei</taxon>
        <taxon>Neoteleostei</taxon>
        <taxon>Acanthomorphata</taxon>
        <taxon>Ovalentaria</taxon>
        <taxon>Atherinomorphae</taxon>
        <taxon>Cyprinodontiformes</taxon>
        <taxon>Nothobranchiidae</taxon>
        <taxon>Nothobranchius</taxon>
    </lineage>
</organism>
<feature type="region of interest" description="Disordered" evidence="4">
    <location>
        <begin position="153"/>
        <end position="244"/>
    </location>
</feature>
<feature type="coiled-coil region" evidence="3">
    <location>
        <begin position="265"/>
        <end position="292"/>
    </location>
</feature>
<feature type="region of interest" description="Disordered" evidence="4">
    <location>
        <begin position="682"/>
        <end position="831"/>
    </location>
</feature>
<comment type="similarity">
    <text evidence="1 2">Belongs to the nucleosome assembly protein (NAP) family.</text>
</comment>
<feature type="compositionally biased region" description="Polar residues" evidence="4">
    <location>
        <begin position="86"/>
        <end position="95"/>
    </location>
</feature>
<dbReference type="Gene3D" id="1.20.5.1500">
    <property type="match status" value="1"/>
</dbReference>
<name>A0A1A8CQY0_NOTKA</name>
<evidence type="ECO:0000256" key="2">
    <source>
        <dbReference type="RuleBase" id="RU003876"/>
    </source>
</evidence>
<feature type="compositionally biased region" description="Acidic residues" evidence="4">
    <location>
        <begin position="477"/>
        <end position="486"/>
    </location>
</feature>
<feature type="region of interest" description="Disordered" evidence="4">
    <location>
        <begin position="1"/>
        <end position="53"/>
    </location>
</feature>
<evidence type="ECO:0000313" key="5">
    <source>
        <dbReference type="EMBL" id="SBP81180.1"/>
    </source>
</evidence>
<feature type="compositionally biased region" description="Basic and acidic residues" evidence="4">
    <location>
        <begin position="487"/>
        <end position="497"/>
    </location>
</feature>
<feature type="region of interest" description="Disordered" evidence="4">
    <location>
        <begin position="450"/>
        <end position="565"/>
    </location>
</feature>
<keyword evidence="3" id="KW-0175">Coiled coil</keyword>
<dbReference type="EMBL" id="HADZ01017239">
    <property type="protein sequence ID" value="SBP81180.1"/>
    <property type="molecule type" value="Transcribed_RNA"/>
</dbReference>
<reference evidence="5" key="2">
    <citation type="submission" date="2016-06" db="EMBL/GenBank/DDBJ databases">
        <title>The genome of a short-lived fish provides insights into sex chromosome evolution and the genetic control of aging.</title>
        <authorList>
            <person name="Reichwald K."/>
            <person name="Felder M."/>
            <person name="Petzold A."/>
            <person name="Koch P."/>
            <person name="Groth M."/>
            <person name="Platzer M."/>
        </authorList>
    </citation>
    <scope>NUCLEOTIDE SEQUENCE</scope>
    <source>
        <tissue evidence="5">Brain</tissue>
    </source>
</reference>
<evidence type="ECO:0000256" key="1">
    <source>
        <dbReference type="ARBA" id="ARBA00009947"/>
    </source>
</evidence>
<feature type="compositionally biased region" description="Low complexity" evidence="4">
    <location>
        <begin position="227"/>
        <end position="240"/>
    </location>
</feature>
<accession>A0A1A8CQY0</accession>
<feature type="compositionally biased region" description="Acidic residues" evidence="4">
    <location>
        <begin position="212"/>
        <end position="225"/>
    </location>
</feature>
<dbReference type="SUPFAM" id="SSF143113">
    <property type="entry name" value="NAP-like"/>
    <property type="match status" value="1"/>
</dbReference>
<sequence length="831" mass="89837">MSEVTDCKLSADSASRKRCPSPDQDEANTIPPKSSKVSDDAIPTKVTSKSHRNIQIELREVAETEAKHSVAAALQLDQGSDGPDGSSVQPANSSKAGGHGANPTDKPQAPDAHASIASKEEAGKTAGSDLRLSAPVDQSDSAAIAAAEALASLTGGDGEESQETPCSSDKGKQVRHGSKYKQRVGHQSLKAGSKTQAAAADSSTSVHRADREDGEGAPEADEGDESGSGSSSTPSTSFPSDNEDGECAIVSVKMAPEMRQSVALLAQVQMRLEAFEKKSARLYQRLEQKINRQRRPHLDQRSSITKTIPGFWVTALLNHPHLSAHIDETDEDALSYMTDLEVESFKNSKLGYRIRFHFRRNPYFQNNIIMKELHLGMGGSPKSFSNPILWHRGHNLTANSEPRKSSRGVYETFFSWFSDHSSPGQDDVAQILKDDLYRDPLRYYLTPLWEPRENGSSSTEARAADNGNGDDCVVISDSDEDTGEEAGETKQGRGRKEEEEEEDRAAGRDESAGEEGEEEQDDAGGEIVIDASDESDQEEEEEEDGDMPPLEGSEDRSEEVGMEDDKVLLPMEEGEVGEFCVEGDGEGGIEELQTGRALFGEDRMKVQEVESIGVLEESREEGEGEEDESEQMDDPTMPQILCVTGGALEERLESGEEGVVAGDGLQEEVGLWDQGAKETELIIAAEEQEASQSQLDMVAENELQAAEGEKPSSQEEEEAAAGGGEPAGADEQPFVAEDIKEQQQTDLDQGDLKEPETSQTGELGGDGCGGERGREEEKGMKRKRENENTEEEESTQSPEKKKLDEEAVASMLADFVACPPDDEDVATGSNG</sequence>
<dbReference type="Pfam" id="PF00956">
    <property type="entry name" value="NAP"/>
    <property type="match status" value="1"/>
</dbReference>
<dbReference type="Gene3D" id="3.30.1120.90">
    <property type="entry name" value="Nucleosome assembly protein"/>
    <property type="match status" value="1"/>
</dbReference>
<dbReference type="AlphaFoldDB" id="A0A1A8CQY0"/>
<evidence type="ECO:0000256" key="3">
    <source>
        <dbReference type="SAM" id="Coils"/>
    </source>
</evidence>
<feature type="compositionally biased region" description="Polar residues" evidence="4">
    <location>
        <begin position="193"/>
        <end position="206"/>
    </location>
</feature>
<proteinExistence type="inferred from homology"/>